<keyword evidence="4 6" id="KW-0238">DNA-binding</keyword>
<dbReference type="Gene3D" id="3.90.15.10">
    <property type="entry name" value="Topoisomerase I, Chain A, domain 3"/>
    <property type="match status" value="1"/>
</dbReference>
<evidence type="ECO:0000313" key="10">
    <source>
        <dbReference type="Ensembl" id="ENSSRHP00000004999.1"/>
    </source>
</evidence>
<dbReference type="SUPFAM" id="SSF46596">
    <property type="entry name" value="Eukaryotic DNA topoisomerase I, dispensable insert domain"/>
    <property type="match status" value="1"/>
</dbReference>
<dbReference type="PRINTS" id="PR00416">
    <property type="entry name" value="EUTPISMRASEI"/>
</dbReference>
<feature type="active site" description="O-(3'-phospho-DNA)-tyrosine intermediate" evidence="6">
    <location>
        <position position="502"/>
    </location>
</feature>
<dbReference type="GO" id="GO:0003677">
    <property type="term" value="F:DNA binding"/>
    <property type="evidence" value="ECO:0007669"/>
    <property type="project" value="UniProtKB-UniRule"/>
</dbReference>
<keyword evidence="5 6" id="KW-0413">Isomerase</keyword>
<dbReference type="InterPro" id="IPR025834">
    <property type="entry name" value="TopoI_C_dom"/>
</dbReference>
<name>A0A673FUY7_9TELE</name>
<dbReference type="FunFam" id="2.170.11.10:FF:000004">
    <property type="entry name" value="DNA topoisomerase I,-like"/>
    <property type="match status" value="1"/>
</dbReference>
<evidence type="ECO:0000256" key="6">
    <source>
        <dbReference type="PROSITE-ProRule" id="PRU01382"/>
    </source>
</evidence>
<evidence type="ECO:0000259" key="9">
    <source>
        <dbReference type="SMART" id="SM00435"/>
    </source>
</evidence>
<dbReference type="InterPro" id="IPR036202">
    <property type="entry name" value="TopoI_DNA-bd_euk_N_sf"/>
</dbReference>
<reference evidence="10" key="1">
    <citation type="submission" date="2025-08" db="UniProtKB">
        <authorList>
            <consortium name="Ensembl"/>
        </authorList>
    </citation>
    <scope>IDENTIFICATION</scope>
</reference>
<dbReference type="Pfam" id="PF01028">
    <property type="entry name" value="Topoisom_I"/>
    <property type="match status" value="1"/>
</dbReference>
<dbReference type="InterPro" id="IPR014727">
    <property type="entry name" value="TopoI_cat_a/b-sub_euk"/>
</dbReference>
<dbReference type="Gene3D" id="1.10.132.10">
    <property type="match status" value="1"/>
</dbReference>
<protein>
    <recommendedName>
        <fullName evidence="7">DNA topoisomerase I</fullName>
        <ecNumber evidence="7">5.6.2.1</ecNumber>
    </recommendedName>
    <alternativeName>
        <fullName evidence="7">DNA topoisomerase 1</fullName>
    </alternativeName>
</protein>
<dbReference type="InterPro" id="IPR014711">
    <property type="entry name" value="TopoI_cat_a-hlx-sub_euk"/>
</dbReference>
<comment type="similarity">
    <text evidence="2 6 7">Belongs to the type IB topoisomerase family.</text>
</comment>
<dbReference type="InterPro" id="IPR013034">
    <property type="entry name" value="DNA_topo_DNA_db_N_dom1"/>
</dbReference>
<proteinExistence type="inferred from homology"/>
<evidence type="ECO:0000256" key="8">
    <source>
        <dbReference type="SAM" id="Coils"/>
    </source>
</evidence>
<evidence type="ECO:0000313" key="11">
    <source>
        <dbReference type="Proteomes" id="UP000472270"/>
    </source>
</evidence>
<dbReference type="PROSITE" id="PS00176">
    <property type="entry name" value="TOPO_IB_1"/>
    <property type="match status" value="1"/>
</dbReference>
<keyword evidence="8" id="KW-0175">Coiled coil</keyword>
<dbReference type="Pfam" id="PF14370">
    <property type="entry name" value="Topo_C_assoc"/>
    <property type="match status" value="1"/>
</dbReference>
<dbReference type="GO" id="GO:0005730">
    <property type="term" value="C:nucleolus"/>
    <property type="evidence" value="ECO:0007669"/>
    <property type="project" value="TreeGrafter"/>
</dbReference>
<dbReference type="Pfam" id="PF02919">
    <property type="entry name" value="Topoisom_I_N"/>
    <property type="match status" value="1"/>
</dbReference>
<dbReference type="CDD" id="cd03488">
    <property type="entry name" value="Topoisomer_IB_N_htopoI_like"/>
    <property type="match status" value="1"/>
</dbReference>
<dbReference type="Proteomes" id="UP000472270">
    <property type="component" value="Unassembled WGS sequence"/>
</dbReference>
<dbReference type="Gene3D" id="1.10.10.41">
    <property type="entry name" value="Yeast DNA topoisomerase - domain 1"/>
    <property type="match status" value="1"/>
</dbReference>
<feature type="coiled-coil region" evidence="8">
    <location>
        <begin position="442"/>
        <end position="476"/>
    </location>
</feature>
<dbReference type="PANTHER" id="PTHR10290">
    <property type="entry name" value="DNA TOPOISOMERASE I"/>
    <property type="match status" value="1"/>
</dbReference>
<dbReference type="SMART" id="SM00435">
    <property type="entry name" value="TOPEUc"/>
    <property type="match status" value="1"/>
</dbReference>
<comment type="catalytic activity">
    <reaction evidence="1 6 7">
        <text>ATP-independent breakage of single-stranded DNA, followed by passage and rejoining.</text>
        <dbReference type="EC" id="5.6.2.1"/>
    </reaction>
</comment>
<dbReference type="FunFam" id="3.90.15.10:FF:000001">
    <property type="entry name" value="DNA topoisomerase I"/>
    <property type="match status" value="1"/>
</dbReference>
<dbReference type="GO" id="GO:0007059">
    <property type="term" value="P:chromosome segregation"/>
    <property type="evidence" value="ECO:0007669"/>
    <property type="project" value="TreeGrafter"/>
</dbReference>
<organism evidence="10 11">
    <name type="scientific">Sinocyclocheilus rhinocerous</name>
    <dbReference type="NCBI Taxonomy" id="307959"/>
    <lineage>
        <taxon>Eukaryota</taxon>
        <taxon>Metazoa</taxon>
        <taxon>Chordata</taxon>
        <taxon>Craniata</taxon>
        <taxon>Vertebrata</taxon>
        <taxon>Euteleostomi</taxon>
        <taxon>Actinopterygii</taxon>
        <taxon>Neopterygii</taxon>
        <taxon>Teleostei</taxon>
        <taxon>Ostariophysi</taxon>
        <taxon>Cypriniformes</taxon>
        <taxon>Cyprinidae</taxon>
        <taxon>Cyprininae</taxon>
        <taxon>Sinocyclocheilus</taxon>
    </lineage>
</organism>
<dbReference type="InterPro" id="IPR051062">
    <property type="entry name" value="Topoisomerase_IB"/>
</dbReference>
<dbReference type="SUPFAM" id="SSF56741">
    <property type="entry name" value="Eukaryotic DNA topoisomerase I, N-terminal DNA-binding fragment"/>
    <property type="match status" value="1"/>
</dbReference>
<evidence type="ECO:0000256" key="7">
    <source>
        <dbReference type="RuleBase" id="RU365101"/>
    </source>
</evidence>
<dbReference type="InterPro" id="IPR011010">
    <property type="entry name" value="DNA_brk_join_enz"/>
</dbReference>
<dbReference type="InterPro" id="IPR008336">
    <property type="entry name" value="TopoI_DNA-bd_euk"/>
</dbReference>
<dbReference type="GO" id="GO:0005694">
    <property type="term" value="C:chromosome"/>
    <property type="evidence" value="ECO:0007669"/>
    <property type="project" value="InterPro"/>
</dbReference>
<dbReference type="GO" id="GO:0006260">
    <property type="term" value="P:DNA replication"/>
    <property type="evidence" value="ECO:0007669"/>
    <property type="project" value="TreeGrafter"/>
</dbReference>
<dbReference type="FunFam" id="1.10.10.41:FF:000001">
    <property type="entry name" value="DNA topoisomerase I"/>
    <property type="match status" value="1"/>
</dbReference>
<accession>A0A673FUY7</accession>
<sequence length="544" mass="63937">SLFCYVLRAKMLYYNWRLLLPLVMWEEQKYEDGIKWKFLEHKGPYFPPEYQPFPDDVKFYYNGKPVKLSLPAEEVSLFFAQMLDHEYTTKEVFRNNFFRDWRKEMTLEERQLIMDLNKCDFGELHAMHKKKVEARKNLSKEEKLVEANQKIVEEYGYCVLDHHRERRGDHPKQGMLKKRIQPEDVIINCSKDSRIPEPPAGHHWKEVRHDNTVTWLASWTENVQGSCKYVMLNANSKLKGEKDWEKYEVARRLKTCVDAIRAQYQEDLQSKQMGTRQRAVALYFIDKLALRAGNEKEEGETADTVGCCSLRVEHITLQDTLDGQKCVVEFGKDCIRYYNKVPVNKRVLKNLKLFMENKQEGDDLFDRLNTQMLNKHLSSLMPGLTAKVFRTYNASITLQQQLRELTTDNVVEKLLSYNRANRAVAILCNHQRAPPKTFEQSMANLQTKIDSRKEQLDLAKKELKQAKKEAKGSSDNNLLMSVQATDREENEQIALSTSKLNYLDPRISVAWCKNMEVPLDKIYNKTLRDKFAWAIDMTEHDFVF</sequence>
<dbReference type="Gene3D" id="2.170.11.10">
    <property type="entry name" value="DNA Topoisomerase I, domain 2"/>
    <property type="match status" value="1"/>
</dbReference>
<evidence type="ECO:0000256" key="5">
    <source>
        <dbReference type="ARBA" id="ARBA00023235"/>
    </source>
</evidence>
<comment type="function">
    <text evidence="7">Releases the supercoiling and torsional tension of DNA introduced during the DNA replication and transcription by transiently cleaving and rejoining one strand of the DNA duplex. Introduces a single-strand break via transesterification at the specific target site 5'-[CT]CCTTp site in duplex DNA. The scissile phosphodiester is attacked by the catalytic tyrosine of the enzyme, resulting in the formation of a DNA-(3'-phosphotyrosyl)-enzyme intermediate and the expulsion of a 5'-OH DNA strand. The free DNA strand then undergoes passage around the unbroken strand thus removing DNA supercoils. Finally, in the religation step, the DNA 5'-OH attacks the covalent intermediate to expel the active-site tyrosine and restore the DNA phosphodiester backbone.</text>
</comment>
<evidence type="ECO:0000256" key="3">
    <source>
        <dbReference type="ARBA" id="ARBA00023029"/>
    </source>
</evidence>
<dbReference type="Ensembl" id="ENSSRHT00000005183.1">
    <property type="protein sequence ID" value="ENSSRHP00000004999.1"/>
    <property type="gene ID" value="ENSSRHG00000003236.1"/>
</dbReference>
<dbReference type="GO" id="GO:0006265">
    <property type="term" value="P:DNA topological change"/>
    <property type="evidence" value="ECO:0007669"/>
    <property type="project" value="UniProtKB-UniRule"/>
</dbReference>
<dbReference type="AlphaFoldDB" id="A0A673FUY7"/>
<evidence type="ECO:0000256" key="1">
    <source>
        <dbReference type="ARBA" id="ARBA00000213"/>
    </source>
</evidence>
<feature type="domain" description="DNA topoisomerase I eukaryotic-type" evidence="9">
    <location>
        <begin position="166"/>
        <end position="516"/>
    </location>
</feature>
<dbReference type="PROSITE" id="PS52038">
    <property type="entry name" value="TOPO_IB_2"/>
    <property type="match status" value="1"/>
</dbReference>
<dbReference type="EC" id="5.6.2.1" evidence="7"/>
<reference evidence="10" key="2">
    <citation type="submission" date="2025-09" db="UniProtKB">
        <authorList>
            <consortium name="Ensembl"/>
        </authorList>
    </citation>
    <scope>IDENTIFICATION</scope>
</reference>
<dbReference type="CDD" id="cd00659">
    <property type="entry name" value="Topo_IB_C"/>
    <property type="match status" value="1"/>
</dbReference>
<dbReference type="SUPFAM" id="SSF56349">
    <property type="entry name" value="DNA breaking-rejoining enzymes"/>
    <property type="match status" value="1"/>
</dbReference>
<dbReference type="InterPro" id="IPR013500">
    <property type="entry name" value="TopoI_cat_euk"/>
</dbReference>
<dbReference type="GO" id="GO:0003917">
    <property type="term" value="F:DNA topoisomerase type I (single strand cut, ATP-independent) activity"/>
    <property type="evidence" value="ECO:0007669"/>
    <property type="project" value="UniProtKB-UniRule"/>
</dbReference>
<dbReference type="InterPro" id="IPR013499">
    <property type="entry name" value="TopoI_euk"/>
</dbReference>
<dbReference type="PANTHER" id="PTHR10290:SF24">
    <property type="entry name" value="DNA TOPOISOMERASE I"/>
    <property type="match status" value="1"/>
</dbReference>
<keyword evidence="3 6" id="KW-0799">Topoisomerase</keyword>
<dbReference type="InterPro" id="IPR048045">
    <property type="entry name" value="Topoisomer_I_DNA-bd"/>
</dbReference>
<evidence type="ECO:0000256" key="2">
    <source>
        <dbReference type="ARBA" id="ARBA00006645"/>
    </source>
</evidence>
<keyword evidence="11" id="KW-1185">Reference proteome</keyword>
<dbReference type="InterPro" id="IPR018521">
    <property type="entry name" value="TopoIB_AS"/>
</dbReference>
<dbReference type="InterPro" id="IPR001631">
    <property type="entry name" value="TopoI"/>
</dbReference>
<evidence type="ECO:0000256" key="4">
    <source>
        <dbReference type="ARBA" id="ARBA00023125"/>
    </source>
</evidence>
<dbReference type="InterPro" id="IPR013030">
    <property type="entry name" value="DNA_topo_DNA_db_N_dom2"/>
</dbReference>